<evidence type="ECO:0000256" key="1">
    <source>
        <dbReference type="SAM" id="MobiDB-lite"/>
    </source>
</evidence>
<sequence length="87" mass="9714">MSGGDHSDHAILLRSNSSSSENHLEGQVSSAKSSARNSKTIKDLWNRLNRVFSGRRLSIKRRSPREQWSYRDHVSSRRSGGNGGGVY</sequence>
<evidence type="ECO:0000313" key="3">
    <source>
        <dbReference type="Proteomes" id="UP000243975"/>
    </source>
</evidence>
<feature type="region of interest" description="Disordered" evidence="1">
    <location>
        <begin position="61"/>
        <end position="87"/>
    </location>
</feature>
<dbReference type="Gramene" id="KVH99230">
    <property type="protein sequence ID" value="KVH99230"/>
    <property type="gene ID" value="Ccrd_022549"/>
</dbReference>
<organism evidence="2 3">
    <name type="scientific">Cynara cardunculus var. scolymus</name>
    <name type="common">Globe artichoke</name>
    <name type="synonym">Cynara scolymus</name>
    <dbReference type="NCBI Taxonomy" id="59895"/>
    <lineage>
        <taxon>Eukaryota</taxon>
        <taxon>Viridiplantae</taxon>
        <taxon>Streptophyta</taxon>
        <taxon>Embryophyta</taxon>
        <taxon>Tracheophyta</taxon>
        <taxon>Spermatophyta</taxon>
        <taxon>Magnoliopsida</taxon>
        <taxon>eudicotyledons</taxon>
        <taxon>Gunneridae</taxon>
        <taxon>Pentapetalae</taxon>
        <taxon>asterids</taxon>
        <taxon>campanulids</taxon>
        <taxon>Asterales</taxon>
        <taxon>Asteraceae</taxon>
        <taxon>Carduoideae</taxon>
        <taxon>Cardueae</taxon>
        <taxon>Carduinae</taxon>
        <taxon>Cynara</taxon>
    </lineage>
</organism>
<reference evidence="2 3" key="1">
    <citation type="journal article" date="2016" name="Sci. Rep.">
        <title>The genome sequence of the outbreeding globe artichoke constructed de novo incorporating a phase-aware low-pass sequencing strategy of F1 progeny.</title>
        <authorList>
            <person name="Scaglione D."/>
            <person name="Reyes-Chin-Wo S."/>
            <person name="Acquadro A."/>
            <person name="Froenicke L."/>
            <person name="Portis E."/>
            <person name="Beitel C."/>
            <person name="Tirone M."/>
            <person name="Mauro R."/>
            <person name="Lo Monaco A."/>
            <person name="Mauromicale G."/>
            <person name="Faccioli P."/>
            <person name="Cattivelli L."/>
            <person name="Rieseberg L."/>
            <person name="Michelmore R."/>
            <person name="Lanteri S."/>
        </authorList>
    </citation>
    <scope>NUCLEOTIDE SEQUENCE [LARGE SCALE GENOMIC DNA]</scope>
    <source>
        <strain evidence="2">2C</strain>
    </source>
</reference>
<feature type="compositionally biased region" description="Basic and acidic residues" evidence="1">
    <location>
        <begin position="1"/>
        <end position="11"/>
    </location>
</feature>
<evidence type="ECO:0000313" key="2">
    <source>
        <dbReference type="EMBL" id="KVH99230.1"/>
    </source>
</evidence>
<accession>A0A103XYE5</accession>
<dbReference type="EMBL" id="LEKV01003630">
    <property type="protein sequence ID" value="KVH99230.1"/>
    <property type="molecule type" value="Genomic_DNA"/>
</dbReference>
<feature type="region of interest" description="Disordered" evidence="1">
    <location>
        <begin position="1"/>
        <end position="40"/>
    </location>
</feature>
<proteinExistence type="predicted"/>
<dbReference type="AlphaFoldDB" id="A0A103XYE5"/>
<keyword evidence="3" id="KW-1185">Reference proteome</keyword>
<dbReference type="Proteomes" id="UP000243975">
    <property type="component" value="Unassembled WGS sequence"/>
</dbReference>
<feature type="compositionally biased region" description="Polar residues" evidence="1">
    <location>
        <begin position="14"/>
        <end position="38"/>
    </location>
</feature>
<name>A0A103XYE5_CYNCS</name>
<feature type="compositionally biased region" description="Basic and acidic residues" evidence="1">
    <location>
        <begin position="64"/>
        <end position="75"/>
    </location>
</feature>
<comment type="caution">
    <text evidence="2">The sequence shown here is derived from an EMBL/GenBank/DDBJ whole genome shotgun (WGS) entry which is preliminary data.</text>
</comment>
<protein>
    <submittedName>
        <fullName evidence="2">Uncharacterized protein</fullName>
    </submittedName>
</protein>
<gene>
    <name evidence="2" type="ORF">Ccrd_022549</name>
</gene>